<feature type="compositionally biased region" description="Low complexity" evidence="1">
    <location>
        <begin position="373"/>
        <end position="439"/>
    </location>
</feature>
<feature type="compositionally biased region" description="Low complexity" evidence="1">
    <location>
        <begin position="348"/>
        <end position="363"/>
    </location>
</feature>
<comment type="caution">
    <text evidence="2">The sequence shown here is derived from an EMBL/GenBank/DDBJ whole genome shotgun (WGS) entry which is preliminary data.</text>
</comment>
<feature type="region of interest" description="Disordered" evidence="1">
    <location>
        <begin position="304"/>
        <end position="496"/>
    </location>
</feature>
<feature type="compositionally biased region" description="Low complexity" evidence="1">
    <location>
        <begin position="526"/>
        <end position="538"/>
    </location>
</feature>
<proteinExistence type="predicted"/>
<feature type="compositionally biased region" description="Low complexity" evidence="1">
    <location>
        <begin position="181"/>
        <end position="190"/>
    </location>
</feature>
<feature type="region of interest" description="Disordered" evidence="1">
    <location>
        <begin position="1"/>
        <end position="95"/>
    </location>
</feature>
<evidence type="ECO:0000313" key="3">
    <source>
        <dbReference type="Proteomes" id="UP000242814"/>
    </source>
</evidence>
<accession>A0A1D2J905</accession>
<evidence type="ECO:0008006" key="4">
    <source>
        <dbReference type="Google" id="ProtNLM"/>
    </source>
</evidence>
<organism evidence="2 3">
    <name type="scientific">Paracoccidioides brasiliensis</name>
    <dbReference type="NCBI Taxonomy" id="121759"/>
    <lineage>
        <taxon>Eukaryota</taxon>
        <taxon>Fungi</taxon>
        <taxon>Dikarya</taxon>
        <taxon>Ascomycota</taxon>
        <taxon>Pezizomycotina</taxon>
        <taxon>Eurotiomycetes</taxon>
        <taxon>Eurotiomycetidae</taxon>
        <taxon>Onygenales</taxon>
        <taxon>Ajellomycetaceae</taxon>
        <taxon>Paracoccidioides</taxon>
    </lineage>
</organism>
<feature type="compositionally biased region" description="Polar residues" evidence="1">
    <location>
        <begin position="53"/>
        <end position="62"/>
    </location>
</feature>
<evidence type="ECO:0000256" key="1">
    <source>
        <dbReference type="SAM" id="MobiDB-lite"/>
    </source>
</evidence>
<dbReference type="VEuPathDB" id="FungiDB:PADG_00527"/>
<feature type="compositionally biased region" description="Polar residues" evidence="1">
    <location>
        <begin position="570"/>
        <end position="584"/>
    </location>
</feature>
<dbReference type="VEuPathDB" id="FungiDB:PABG_02126"/>
<gene>
    <name evidence="2" type="ORF">ACO22_05905</name>
</gene>
<dbReference type="Proteomes" id="UP000242814">
    <property type="component" value="Unassembled WGS sequence"/>
</dbReference>
<dbReference type="EMBL" id="LZYO01000283">
    <property type="protein sequence ID" value="ODH20394.1"/>
    <property type="molecule type" value="Genomic_DNA"/>
</dbReference>
<evidence type="ECO:0000313" key="2">
    <source>
        <dbReference type="EMBL" id="ODH20394.1"/>
    </source>
</evidence>
<sequence>MAEAAAMHSVDALPSPSSINGKEQPWDFSVPISQDSHLQNAHASTASKRRTSNDSTAAYSKSNQRHHQLPAVNGISLSRNSSRSGSMQGDTGYLLPNRVDALGKREPALSRTGSEADSLLDLSGRESANRSAVNVMESGEQKSHKLWFGNEELDSANWIHRDKLAKIESEELQQFGIQFHQQQVRAGSKSSSRRGRSHDSHNNTANGIAEPEEQWPGTREEKRQRITSPTPIAYEEQEGRNTTDMMVFDDPRLPEEIAADPYEDGGNTSHVFRQVSGLRKSSSRIPVLATSPHPIPLEHLEREFPLNRTRNNTLGSGDDDNIAYAKTRKFSDPIQIAADDISEPKTHSQPQSQPQPQNQSTPSAESTPPPGSRPSSNSNTQQQPSSPVKSKTSTKQTTTTRKTSVPPNNRKTSTSKSKATASSSNNNSFSSSQRPSTRSGENRPQTAVNRPEGDPPWLATMYKPDPRLPPDQQILPTHAKRLQQEQWEREGKVPSMYDREFAPLPINELDKPTLPSLALDVEKAQETATTATTNNNQTLWPPTPKSPKSPDLNNRPGTSGTDHGGYKTIPTVQSSLSPKPSQVSKPHPQPLPADDMPPVKEKGCGCCIVM</sequence>
<name>A0A1D2J905_PARBR</name>
<feature type="compositionally biased region" description="Low complexity" evidence="1">
    <location>
        <begin position="73"/>
        <end position="86"/>
    </location>
</feature>
<dbReference type="AlphaFoldDB" id="A0A1D2J905"/>
<protein>
    <recommendedName>
        <fullName evidence="4">TeaA receptor TeaR</fullName>
    </recommendedName>
</protein>
<feature type="region of interest" description="Disordered" evidence="1">
    <location>
        <begin position="181"/>
        <end position="246"/>
    </location>
</feature>
<reference evidence="2 3" key="1">
    <citation type="submission" date="2016-06" db="EMBL/GenBank/DDBJ databases">
        <authorList>
            <person name="Kjaerup R.B."/>
            <person name="Dalgaard T.S."/>
            <person name="Juul-Madsen H.R."/>
        </authorList>
    </citation>
    <scope>NUCLEOTIDE SEQUENCE [LARGE SCALE GENOMIC DNA]</scope>
    <source>
        <strain evidence="2 3">Pb300</strain>
    </source>
</reference>
<feature type="compositionally biased region" description="Basic and acidic residues" evidence="1">
    <location>
        <begin position="482"/>
        <end position="496"/>
    </location>
</feature>
<feature type="region of interest" description="Disordered" evidence="1">
    <location>
        <begin position="522"/>
        <end position="600"/>
    </location>
</feature>
<feature type="compositionally biased region" description="Polar residues" evidence="1">
    <location>
        <begin position="551"/>
        <end position="561"/>
    </location>
</feature>
<feature type="compositionally biased region" description="Polar residues" evidence="1">
    <location>
        <begin position="31"/>
        <end position="46"/>
    </location>
</feature>